<evidence type="ECO:0000256" key="1">
    <source>
        <dbReference type="SAM" id="Coils"/>
    </source>
</evidence>
<keyword evidence="1" id="KW-0175">Coiled coil</keyword>
<evidence type="ECO:0000313" key="3">
    <source>
        <dbReference type="EMBL" id="GAA4011763.1"/>
    </source>
</evidence>
<reference evidence="4" key="1">
    <citation type="journal article" date="2019" name="Int. J. Syst. Evol. Microbiol.">
        <title>The Global Catalogue of Microorganisms (GCM) 10K type strain sequencing project: providing services to taxonomists for standard genome sequencing and annotation.</title>
        <authorList>
            <consortium name="The Broad Institute Genomics Platform"/>
            <consortium name="The Broad Institute Genome Sequencing Center for Infectious Disease"/>
            <person name="Wu L."/>
            <person name="Ma J."/>
        </authorList>
    </citation>
    <scope>NUCLEOTIDE SEQUENCE [LARGE SCALE GENOMIC DNA]</scope>
    <source>
        <strain evidence="4">JCM 16673</strain>
    </source>
</reference>
<name>A0ABP7SHW8_9BURK</name>
<feature type="coiled-coil region" evidence="1">
    <location>
        <begin position="106"/>
        <end position="260"/>
    </location>
</feature>
<dbReference type="Proteomes" id="UP001501353">
    <property type="component" value="Unassembled WGS sequence"/>
</dbReference>
<feature type="domain" description="KfrA N-terminal DNA-binding" evidence="2">
    <location>
        <begin position="8"/>
        <end position="112"/>
    </location>
</feature>
<keyword evidence="4" id="KW-1185">Reference proteome</keyword>
<protein>
    <recommendedName>
        <fullName evidence="2">KfrA N-terminal DNA-binding domain-containing protein</fullName>
    </recommendedName>
</protein>
<organism evidence="3 4">
    <name type="scientific">Actimicrobium antarcticum</name>
    <dbReference type="NCBI Taxonomy" id="1051899"/>
    <lineage>
        <taxon>Bacteria</taxon>
        <taxon>Pseudomonadati</taxon>
        <taxon>Pseudomonadota</taxon>
        <taxon>Betaproteobacteria</taxon>
        <taxon>Burkholderiales</taxon>
        <taxon>Oxalobacteraceae</taxon>
        <taxon>Actimicrobium</taxon>
    </lineage>
</organism>
<accession>A0ABP7SHW8</accession>
<dbReference type="RefSeq" id="WP_344761252.1">
    <property type="nucleotide sequence ID" value="NZ_BAAAZE010000001.1"/>
</dbReference>
<dbReference type="EMBL" id="BAAAZE010000001">
    <property type="protein sequence ID" value="GAA4011763.1"/>
    <property type="molecule type" value="Genomic_DNA"/>
</dbReference>
<dbReference type="Pfam" id="PF11740">
    <property type="entry name" value="KfrA_N"/>
    <property type="match status" value="1"/>
</dbReference>
<evidence type="ECO:0000313" key="4">
    <source>
        <dbReference type="Proteomes" id="UP001501353"/>
    </source>
</evidence>
<comment type="caution">
    <text evidence="3">The sequence shown here is derived from an EMBL/GenBank/DDBJ whole genome shotgun (WGS) entry which is preliminary data.</text>
</comment>
<evidence type="ECO:0000259" key="2">
    <source>
        <dbReference type="Pfam" id="PF11740"/>
    </source>
</evidence>
<sequence>MARAGIVYSHVANAAAQLAADGRNPTVDTVRAALGNTGSKTTIAPLLKRWKDEHQDTVSAAESGLPSALLQAMKGVHDKLQGDVQLQLEQAHDAHHVALQLAAEATRQAEDESRILLNDKAALREEVVQLKAELSTLRTDHQMLVVRQASLQSDNAGLLQRLTDRAAEVTALNRQLTQSRAQFDHFVAASVEQRTQERQATDQHSMRLEQNLAAAQQRLLQQQASVVQQHTQTAQLQEQVAGLQNTAQTLQSALESCRAERDQLTYQHAQLSSTAQTTAQQLDTAQEAAIAARIQVAIQARELVLMAQQVTQADRDLKELDQSRLTLIQERAELQARVLQAARQASAPGAV</sequence>
<dbReference type="InterPro" id="IPR021104">
    <property type="entry name" value="KfrA_DNA-bd_N"/>
</dbReference>
<gene>
    <name evidence="3" type="ORF">GCM10022212_01300</name>
</gene>
<proteinExistence type="predicted"/>